<dbReference type="PANTHER" id="PTHR36007">
    <property type="entry name" value="TRANSPORT PROTEIN-RELATED"/>
    <property type="match status" value="1"/>
</dbReference>
<organism evidence="2 3">
    <name type="scientific">Galdieria yellowstonensis</name>
    <dbReference type="NCBI Taxonomy" id="3028027"/>
    <lineage>
        <taxon>Eukaryota</taxon>
        <taxon>Rhodophyta</taxon>
        <taxon>Bangiophyceae</taxon>
        <taxon>Galdieriales</taxon>
        <taxon>Galdieriaceae</taxon>
        <taxon>Galdieria</taxon>
    </lineage>
</organism>
<dbReference type="Proteomes" id="UP001300502">
    <property type="component" value="Unassembled WGS sequence"/>
</dbReference>
<accession>A0AAV9IMD8</accession>
<evidence type="ECO:0008006" key="4">
    <source>
        <dbReference type="Google" id="ProtNLM"/>
    </source>
</evidence>
<evidence type="ECO:0000313" key="2">
    <source>
        <dbReference type="EMBL" id="KAK4528448.1"/>
    </source>
</evidence>
<dbReference type="GO" id="GO:0009507">
    <property type="term" value="C:chloroplast"/>
    <property type="evidence" value="ECO:0007669"/>
    <property type="project" value="TreeGrafter"/>
</dbReference>
<evidence type="ECO:0000313" key="3">
    <source>
        <dbReference type="Proteomes" id="UP001300502"/>
    </source>
</evidence>
<reference evidence="2 3" key="1">
    <citation type="submission" date="2022-07" db="EMBL/GenBank/DDBJ databases">
        <title>Genome-wide signatures of adaptation to extreme environments.</title>
        <authorList>
            <person name="Cho C.H."/>
            <person name="Yoon H.S."/>
        </authorList>
    </citation>
    <scope>NUCLEOTIDE SEQUENCE [LARGE SCALE GENOMIC DNA]</scope>
    <source>
        <strain evidence="2 3">108.79 E11</strain>
    </source>
</reference>
<evidence type="ECO:0000256" key="1">
    <source>
        <dbReference type="SAM" id="Phobius"/>
    </source>
</evidence>
<feature type="transmembrane region" description="Helical" evidence="1">
    <location>
        <begin position="253"/>
        <end position="273"/>
    </location>
</feature>
<dbReference type="AlphaFoldDB" id="A0AAV9IMD8"/>
<feature type="transmembrane region" description="Helical" evidence="1">
    <location>
        <begin position="144"/>
        <end position="168"/>
    </location>
</feature>
<keyword evidence="1" id="KW-0812">Transmembrane</keyword>
<protein>
    <recommendedName>
        <fullName evidence="4">Small multidrug export protein</fullName>
    </recommendedName>
</protein>
<keyword evidence="3" id="KW-1185">Reference proteome</keyword>
<dbReference type="PANTHER" id="PTHR36007:SF2">
    <property type="entry name" value="TRANSPORT PROTEIN-RELATED"/>
    <property type="match status" value="1"/>
</dbReference>
<keyword evidence="1" id="KW-1133">Transmembrane helix</keyword>
<dbReference type="EMBL" id="JANCYU010000064">
    <property type="protein sequence ID" value="KAK4528448.1"/>
    <property type="molecule type" value="Genomic_DNA"/>
</dbReference>
<gene>
    <name evidence="2" type="ORF">GAYE_SCF56G6391</name>
</gene>
<dbReference type="Pfam" id="PF06695">
    <property type="entry name" value="Sm_multidrug_ex"/>
    <property type="match status" value="1"/>
</dbReference>
<comment type="caution">
    <text evidence="2">The sequence shown here is derived from an EMBL/GenBank/DDBJ whole genome shotgun (WGS) entry which is preliminary data.</text>
</comment>
<name>A0AAV9IMD8_9RHOD</name>
<sequence length="323" mass="35691">MLFLVKDDVARIVAPRPKQLAQCRYRCRRRASLYYYYCCGCRSKLPCLLPLWLLVAKCWLPCGVFASSLGKHSTIPAIWSNYATPTSLSSSLLTTRKLERRLHIQTVSFTSSQPTKAHEPLETSQHLGLRLVTKLRKLGLPDALVLFIISSLPVLELRGAIPIGVWMGLSLVQVYFLSVLGNLFPVPLLLLGLKHRKVQHLFAPLLKRAERTKQQIANETFREVALALFVGIPLPGTGAWSGALIAFVLNMSFWGATVSITCGVLMAGLIMLVLTKMGRVGGLIALSVLMIAGVSALWKTYRASRSSTNTDDHPHSSSQQGRR</sequence>
<feature type="transmembrane region" description="Helical" evidence="1">
    <location>
        <begin position="280"/>
        <end position="298"/>
    </location>
</feature>
<proteinExistence type="predicted"/>
<dbReference type="InterPro" id="IPR009577">
    <property type="entry name" value="Sm_multidrug_ex"/>
</dbReference>
<keyword evidence="1" id="KW-0472">Membrane</keyword>
<feature type="transmembrane region" description="Helical" evidence="1">
    <location>
        <begin position="224"/>
        <end position="247"/>
    </location>
</feature>
<feature type="transmembrane region" description="Helical" evidence="1">
    <location>
        <begin position="174"/>
        <end position="193"/>
    </location>
</feature>